<dbReference type="SUPFAM" id="SSF49344">
    <property type="entry name" value="CBD9-like"/>
    <property type="match status" value="1"/>
</dbReference>
<dbReference type="CDD" id="cd09618">
    <property type="entry name" value="CBM9_like_2"/>
    <property type="match status" value="1"/>
</dbReference>
<evidence type="ECO:0000313" key="4">
    <source>
        <dbReference type="Proteomes" id="UP001596997"/>
    </source>
</evidence>
<reference evidence="4" key="1">
    <citation type="journal article" date="2019" name="Int. J. Syst. Evol. Microbiol.">
        <title>The Global Catalogue of Microorganisms (GCM) 10K type strain sequencing project: providing services to taxonomists for standard genome sequencing and annotation.</title>
        <authorList>
            <consortium name="The Broad Institute Genomics Platform"/>
            <consortium name="The Broad Institute Genome Sequencing Center for Infectious Disease"/>
            <person name="Wu L."/>
            <person name="Ma J."/>
        </authorList>
    </citation>
    <scope>NUCLEOTIDE SEQUENCE [LARGE SCALE GENOMIC DNA]</scope>
    <source>
        <strain evidence="4">CCUG 62114</strain>
    </source>
</reference>
<dbReference type="Pfam" id="PF19313">
    <property type="entry name" value="DUF5916"/>
    <property type="match status" value="1"/>
</dbReference>
<evidence type="ECO:0000259" key="2">
    <source>
        <dbReference type="Pfam" id="PF19313"/>
    </source>
</evidence>
<dbReference type="Pfam" id="PF06452">
    <property type="entry name" value="CBM9_1"/>
    <property type="match status" value="1"/>
</dbReference>
<sequence>MKNIFVILSLSFSLSLFSQQKDSLSISNTLEIDALEIVKDLKVDGNLDEVVWSNAKAIFITKQVEPYQDSTATLATEVKVLFNQKFLYIGAICSDSLGRKGIRVPELSRDFNFYSFDIFGVSIDPFNDKRNSITFQTNPYGAQRDLLSFDDALYDNEWDGQWKVRTTRNSEGWVAEMAIPWSTLRYKTNNNEAWWGIKFYRNARRLNELSSWPVYPRAFSPYRMDYAGKLKGIKPPKPHLNLRIQPYVLTESSNVGLDEASKTKMKVGGEVKWAITPNTVLDATVNTDFAQADADRQVINLSRFSIYFPERRHFFLENASLFSLGNRDIAPFFSRQIGLDAYGKPIPIDYGLRLTHRTPKNSGGIMLIKQRETETNAAQWFGIGRYSKNIGKQNRIGGMITAVQTNATNSTSEHLNLTGSVDGFVRFSPSLSWKYMLSGSSDQQDDMQGTAATSSLSYASNKLVAFWNQSIVTDNYRARSGFVSRENLLTTNPGLYLNYRPKWKPKFIRSFEPGVYWWHYRSADNYKFLEDELKLFLFYANFQNGGRLVYTLTPTRQQLYRSFSPLGVTIAPGKYNYVRHTFSYRSDFSKKLAYSAIYETGNFYRGKLDTYRAKVNFSPNPHLFFSMNYTFNDYLTHTGEKVKASLIAPEFRLAINPRIQLTGFYQYLETTKSDNWNIRFSWEFKPLSYLYVVFNTANDRSIIPETQTNQLISKITYIHQF</sequence>
<dbReference type="Gene3D" id="2.60.40.1190">
    <property type="match status" value="1"/>
</dbReference>
<accession>A0ABW3I2F6</accession>
<evidence type="ECO:0000259" key="1">
    <source>
        <dbReference type="Pfam" id="PF06452"/>
    </source>
</evidence>
<feature type="domain" description="DUF5916" evidence="2">
    <location>
        <begin position="239"/>
        <end position="341"/>
    </location>
</feature>
<name>A0ABW3I2F6_9FLAO</name>
<gene>
    <name evidence="3" type="ORF">ACFQ1O_08550</name>
</gene>
<feature type="domain" description="Carbohydrate-binding" evidence="1">
    <location>
        <begin position="43"/>
        <end position="199"/>
    </location>
</feature>
<organism evidence="3 4">
    <name type="scientific">Pseudofulvibacter geojedonensis</name>
    <dbReference type="NCBI Taxonomy" id="1123758"/>
    <lineage>
        <taxon>Bacteria</taxon>
        <taxon>Pseudomonadati</taxon>
        <taxon>Bacteroidota</taxon>
        <taxon>Flavobacteriia</taxon>
        <taxon>Flavobacteriales</taxon>
        <taxon>Flavobacteriaceae</taxon>
        <taxon>Pseudofulvibacter</taxon>
    </lineage>
</organism>
<dbReference type="RefSeq" id="WP_377715385.1">
    <property type="nucleotide sequence ID" value="NZ_JBHTJM010000008.1"/>
</dbReference>
<keyword evidence="4" id="KW-1185">Reference proteome</keyword>
<proteinExistence type="predicted"/>
<dbReference type="EMBL" id="JBHTJM010000008">
    <property type="protein sequence ID" value="MFD0964049.1"/>
    <property type="molecule type" value="Genomic_DNA"/>
</dbReference>
<comment type="caution">
    <text evidence="3">The sequence shown here is derived from an EMBL/GenBank/DDBJ whole genome shotgun (WGS) entry which is preliminary data.</text>
</comment>
<dbReference type="InterPro" id="IPR010502">
    <property type="entry name" value="Carb-bd_dom_fam9"/>
</dbReference>
<evidence type="ECO:0000313" key="3">
    <source>
        <dbReference type="EMBL" id="MFD0964049.1"/>
    </source>
</evidence>
<dbReference type="Proteomes" id="UP001596997">
    <property type="component" value="Unassembled WGS sequence"/>
</dbReference>
<dbReference type="InterPro" id="IPR045670">
    <property type="entry name" value="DUF5916"/>
</dbReference>
<protein>
    <submittedName>
        <fullName evidence="3">DUF5916 domain-containing protein</fullName>
    </submittedName>
</protein>